<keyword evidence="2" id="KW-1185">Reference proteome</keyword>
<gene>
    <name evidence="1" type="ORF">SAMN02745148_02771</name>
</gene>
<evidence type="ECO:0000313" key="2">
    <source>
        <dbReference type="Proteomes" id="UP000184346"/>
    </source>
</evidence>
<proteinExistence type="predicted"/>
<sequence length="46" mass="4956">MWMVLGRVLRMSMPHLGPLAVLLLLVAVAVAVAVLATVNNQHSLSY</sequence>
<accession>A0A1M5C4F1</accession>
<reference evidence="1 2" key="1">
    <citation type="submission" date="2016-11" db="EMBL/GenBank/DDBJ databases">
        <authorList>
            <person name="Jaros S."/>
            <person name="Januszkiewicz K."/>
            <person name="Wedrychowicz H."/>
        </authorList>
    </citation>
    <scope>NUCLEOTIDE SEQUENCE [LARGE SCALE GENOMIC DNA]</scope>
    <source>
        <strain evidence="1 2">DSM 19980</strain>
    </source>
</reference>
<name>A0A1M5C4F1_9GAMM</name>
<evidence type="ECO:0000313" key="1">
    <source>
        <dbReference type="EMBL" id="SHF49575.1"/>
    </source>
</evidence>
<dbReference type="AlphaFoldDB" id="A0A1M5C4F1"/>
<dbReference type="Proteomes" id="UP000184346">
    <property type="component" value="Unassembled WGS sequence"/>
</dbReference>
<protein>
    <submittedName>
        <fullName evidence="1">Uncharacterized protein</fullName>
    </submittedName>
</protein>
<organism evidence="1 2">
    <name type="scientific">Modicisalibacter ilicicola DSM 19980</name>
    <dbReference type="NCBI Taxonomy" id="1121942"/>
    <lineage>
        <taxon>Bacteria</taxon>
        <taxon>Pseudomonadati</taxon>
        <taxon>Pseudomonadota</taxon>
        <taxon>Gammaproteobacteria</taxon>
        <taxon>Oceanospirillales</taxon>
        <taxon>Halomonadaceae</taxon>
        <taxon>Modicisalibacter</taxon>
    </lineage>
</organism>
<dbReference type="EMBL" id="FQUJ01000013">
    <property type="protein sequence ID" value="SHF49575.1"/>
    <property type="molecule type" value="Genomic_DNA"/>
</dbReference>